<keyword evidence="1" id="KW-1133">Transmembrane helix</keyword>
<dbReference type="AlphaFoldDB" id="A0A0F9CC72"/>
<feature type="transmembrane region" description="Helical" evidence="1">
    <location>
        <begin position="6"/>
        <end position="30"/>
    </location>
</feature>
<name>A0A0F9CC72_9ZZZZ</name>
<keyword evidence="1" id="KW-0812">Transmembrane</keyword>
<sequence>MRILKHIWTGFIVLVAIGVFIPMLIISVFVPIPETISKEREIIT</sequence>
<accession>A0A0F9CC72</accession>
<proteinExistence type="predicted"/>
<comment type="caution">
    <text evidence="2">The sequence shown here is derived from an EMBL/GenBank/DDBJ whole genome shotgun (WGS) entry which is preliminary data.</text>
</comment>
<evidence type="ECO:0000256" key="1">
    <source>
        <dbReference type="SAM" id="Phobius"/>
    </source>
</evidence>
<organism evidence="2">
    <name type="scientific">marine sediment metagenome</name>
    <dbReference type="NCBI Taxonomy" id="412755"/>
    <lineage>
        <taxon>unclassified sequences</taxon>
        <taxon>metagenomes</taxon>
        <taxon>ecological metagenomes</taxon>
    </lineage>
</organism>
<keyword evidence="1" id="KW-0472">Membrane</keyword>
<gene>
    <name evidence="2" type="ORF">LCGC14_2684050</name>
</gene>
<protein>
    <recommendedName>
        <fullName evidence="3">Oligopeptide transport permease C-like N-terminal domain-containing protein</fullName>
    </recommendedName>
</protein>
<evidence type="ECO:0008006" key="3">
    <source>
        <dbReference type="Google" id="ProtNLM"/>
    </source>
</evidence>
<evidence type="ECO:0000313" key="2">
    <source>
        <dbReference type="EMBL" id="KKK94321.1"/>
    </source>
</evidence>
<dbReference type="EMBL" id="LAZR01047395">
    <property type="protein sequence ID" value="KKK94321.1"/>
    <property type="molecule type" value="Genomic_DNA"/>
</dbReference>
<reference evidence="2" key="1">
    <citation type="journal article" date="2015" name="Nature">
        <title>Complex archaea that bridge the gap between prokaryotes and eukaryotes.</title>
        <authorList>
            <person name="Spang A."/>
            <person name="Saw J.H."/>
            <person name="Jorgensen S.L."/>
            <person name="Zaremba-Niedzwiedzka K."/>
            <person name="Martijn J."/>
            <person name="Lind A.E."/>
            <person name="van Eijk R."/>
            <person name="Schleper C."/>
            <person name="Guy L."/>
            <person name="Ettema T.J."/>
        </authorList>
    </citation>
    <scope>NUCLEOTIDE SEQUENCE</scope>
</reference>